<evidence type="ECO:0000313" key="1">
    <source>
        <dbReference type="EMBL" id="KAK9535828.1"/>
    </source>
</evidence>
<dbReference type="AlphaFoldDB" id="A0AAW1FMK7"/>
<gene>
    <name evidence="1" type="ORF">VZT92_008183</name>
</gene>
<dbReference type="Proteomes" id="UP001488805">
    <property type="component" value="Unassembled WGS sequence"/>
</dbReference>
<name>A0AAW1FMK7_ZOAVI</name>
<accession>A0AAW1FMK7</accession>
<dbReference type="EMBL" id="JBCEZU010000056">
    <property type="protein sequence ID" value="KAK9535828.1"/>
    <property type="molecule type" value="Genomic_DNA"/>
</dbReference>
<reference evidence="1 2" key="1">
    <citation type="journal article" date="2024" name="Genome Biol. Evol.">
        <title>Chromosome-level genome assembly of the viviparous eelpout Zoarces viviparus.</title>
        <authorList>
            <person name="Fuhrmann N."/>
            <person name="Brasseur M.V."/>
            <person name="Bakowski C.E."/>
            <person name="Podsiadlowski L."/>
            <person name="Prost S."/>
            <person name="Krehenwinkel H."/>
            <person name="Mayer C."/>
        </authorList>
    </citation>
    <scope>NUCLEOTIDE SEQUENCE [LARGE SCALE GENOMIC DNA]</scope>
    <source>
        <strain evidence="1">NO-MEL_2022_Ind0_liver</strain>
    </source>
</reference>
<comment type="caution">
    <text evidence="1">The sequence shown here is derived from an EMBL/GenBank/DDBJ whole genome shotgun (WGS) entry which is preliminary data.</text>
</comment>
<evidence type="ECO:0000313" key="2">
    <source>
        <dbReference type="Proteomes" id="UP001488805"/>
    </source>
</evidence>
<sequence>MKWSFPSEHLEMIRYHNALLGSSDREGGVKTTCLAIRVRPPHIPSSPVTLKQPSRRSAPLTPPGWLRAALRV</sequence>
<protein>
    <submittedName>
        <fullName evidence="1">Uncharacterized protein</fullName>
    </submittedName>
</protein>
<keyword evidence="2" id="KW-1185">Reference proteome</keyword>
<organism evidence="1 2">
    <name type="scientific">Zoarces viviparus</name>
    <name type="common">Viviparous eelpout</name>
    <name type="synonym">Blennius viviparus</name>
    <dbReference type="NCBI Taxonomy" id="48416"/>
    <lineage>
        <taxon>Eukaryota</taxon>
        <taxon>Metazoa</taxon>
        <taxon>Chordata</taxon>
        <taxon>Craniata</taxon>
        <taxon>Vertebrata</taxon>
        <taxon>Euteleostomi</taxon>
        <taxon>Actinopterygii</taxon>
        <taxon>Neopterygii</taxon>
        <taxon>Teleostei</taxon>
        <taxon>Neoteleostei</taxon>
        <taxon>Acanthomorphata</taxon>
        <taxon>Eupercaria</taxon>
        <taxon>Perciformes</taxon>
        <taxon>Cottioidei</taxon>
        <taxon>Zoarcales</taxon>
        <taxon>Zoarcidae</taxon>
        <taxon>Zoarcinae</taxon>
        <taxon>Zoarces</taxon>
    </lineage>
</organism>
<proteinExistence type="predicted"/>